<sequence length="211" mass="24298">MLFRKLANEVCRPLLFRAMSSSNTSKVKQIKYDGKSNIVWVDLEMSGLDINTEHILEMACIVTDAELNIIAESEDIIIHQPDSVLNNMGEWCTEQHGKSGLTEAVRNSKIDLGAAEKKMVEFVKPYIAPSLCPLAGNSIHCDKMFLEKYMPKFMEQLHYRIIDVSSIKELCRRWYPEALEQAPKKQLSHRALGDIRESIEELKYYRQTVFK</sequence>
<evidence type="ECO:0000259" key="5">
    <source>
        <dbReference type="SMART" id="SM00479"/>
    </source>
</evidence>
<evidence type="ECO:0000256" key="4">
    <source>
        <dbReference type="ARBA" id="ARBA00022839"/>
    </source>
</evidence>
<dbReference type="OrthoDB" id="270189at2759"/>
<dbReference type="InterPro" id="IPR012337">
    <property type="entry name" value="RNaseH-like_sf"/>
</dbReference>
<dbReference type="GO" id="GO:0003676">
    <property type="term" value="F:nucleic acid binding"/>
    <property type="evidence" value="ECO:0007669"/>
    <property type="project" value="InterPro"/>
</dbReference>
<feature type="domain" description="Exonuclease" evidence="5">
    <location>
        <begin position="37"/>
        <end position="211"/>
    </location>
</feature>
<dbReference type="FunFam" id="3.30.420.10:FF:000003">
    <property type="entry name" value="Oligoribonuclease"/>
    <property type="match status" value="1"/>
</dbReference>
<reference evidence="6" key="1">
    <citation type="submission" date="2022-08" db="UniProtKB">
        <authorList>
            <consortium name="EnsemblMetazoa"/>
        </authorList>
    </citation>
    <scope>IDENTIFICATION</scope>
    <source>
        <strain evidence="6">05x7-T-G4-1.051#20</strain>
    </source>
</reference>
<dbReference type="NCBIfam" id="NF003765">
    <property type="entry name" value="PRK05359.1"/>
    <property type="match status" value="1"/>
</dbReference>
<name>A0A8W8HVN8_MAGGI</name>
<dbReference type="PANTHER" id="PTHR11046">
    <property type="entry name" value="OLIGORIBONUCLEASE, MITOCHONDRIAL"/>
    <property type="match status" value="1"/>
</dbReference>
<dbReference type="Pfam" id="PF00929">
    <property type="entry name" value="RNase_T"/>
    <property type="match status" value="1"/>
</dbReference>
<dbReference type="PANTHER" id="PTHR11046:SF0">
    <property type="entry name" value="OLIGORIBONUCLEASE, MITOCHONDRIAL"/>
    <property type="match status" value="1"/>
</dbReference>
<dbReference type="GO" id="GO:0000175">
    <property type="term" value="F:3'-5'-RNA exonuclease activity"/>
    <property type="evidence" value="ECO:0007669"/>
    <property type="project" value="InterPro"/>
</dbReference>
<organism evidence="6 7">
    <name type="scientific">Magallana gigas</name>
    <name type="common">Pacific oyster</name>
    <name type="synonym">Crassostrea gigas</name>
    <dbReference type="NCBI Taxonomy" id="29159"/>
    <lineage>
        <taxon>Eukaryota</taxon>
        <taxon>Metazoa</taxon>
        <taxon>Spiralia</taxon>
        <taxon>Lophotrochozoa</taxon>
        <taxon>Mollusca</taxon>
        <taxon>Bivalvia</taxon>
        <taxon>Autobranchia</taxon>
        <taxon>Pteriomorphia</taxon>
        <taxon>Ostreida</taxon>
        <taxon>Ostreoidea</taxon>
        <taxon>Ostreidae</taxon>
        <taxon>Magallana</taxon>
    </lineage>
</organism>
<dbReference type="InterPro" id="IPR036397">
    <property type="entry name" value="RNaseH_sf"/>
</dbReference>
<dbReference type="InterPro" id="IPR013520">
    <property type="entry name" value="Ribonucl_H"/>
</dbReference>
<dbReference type="Proteomes" id="UP000005408">
    <property type="component" value="Unassembled WGS sequence"/>
</dbReference>
<dbReference type="SUPFAM" id="SSF53098">
    <property type="entry name" value="Ribonuclease H-like"/>
    <property type="match status" value="1"/>
</dbReference>
<dbReference type="Gene3D" id="3.30.420.10">
    <property type="entry name" value="Ribonuclease H-like superfamily/Ribonuclease H"/>
    <property type="match status" value="1"/>
</dbReference>
<dbReference type="CDD" id="cd06135">
    <property type="entry name" value="Orn"/>
    <property type="match status" value="1"/>
</dbReference>
<dbReference type="SMART" id="SM00479">
    <property type="entry name" value="EXOIII"/>
    <property type="match status" value="1"/>
</dbReference>
<dbReference type="AlphaFoldDB" id="A0A8W8HVN8"/>
<dbReference type="GO" id="GO:0005739">
    <property type="term" value="C:mitochondrion"/>
    <property type="evidence" value="ECO:0007669"/>
    <property type="project" value="TreeGrafter"/>
</dbReference>
<evidence type="ECO:0000256" key="1">
    <source>
        <dbReference type="ARBA" id="ARBA00009921"/>
    </source>
</evidence>
<comment type="similarity">
    <text evidence="1">Belongs to the oligoribonuclease family.</text>
</comment>
<accession>A0A8W8HVN8</accession>
<evidence type="ECO:0000256" key="3">
    <source>
        <dbReference type="ARBA" id="ARBA00022801"/>
    </source>
</evidence>
<keyword evidence="7" id="KW-1185">Reference proteome</keyword>
<keyword evidence="3" id="KW-0378">Hydrolase</keyword>
<dbReference type="OMA" id="AFFHYRN"/>
<proteinExistence type="inferred from homology"/>
<keyword evidence="4" id="KW-0269">Exonuclease</keyword>
<keyword evidence="2" id="KW-0540">Nuclease</keyword>
<evidence type="ECO:0000313" key="7">
    <source>
        <dbReference type="Proteomes" id="UP000005408"/>
    </source>
</evidence>
<protein>
    <recommendedName>
        <fullName evidence="5">Exonuclease domain-containing protein</fullName>
    </recommendedName>
</protein>
<evidence type="ECO:0000313" key="6">
    <source>
        <dbReference type="EnsemblMetazoa" id="G11148.5:cds"/>
    </source>
</evidence>
<dbReference type="EnsemblMetazoa" id="G11148.5">
    <property type="protein sequence ID" value="G11148.5:cds"/>
    <property type="gene ID" value="G11148"/>
</dbReference>
<dbReference type="InterPro" id="IPR022894">
    <property type="entry name" value="Oligoribonuclease"/>
</dbReference>
<evidence type="ECO:0000256" key="2">
    <source>
        <dbReference type="ARBA" id="ARBA00022722"/>
    </source>
</evidence>